<keyword evidence="4 5" id="KW-0472">Membrane</keyword>
<gene>
    <name evidence="7" type="ORF">DRH29_04430</name>
</gene>
<keyword evidence="3 5" id="KW-1133">Transmembrane helix</keyword>
<dbReference type="EMBL" id="QMNG01000051">
    <property type="protein sequence ID" value="RLC36496.1"/>
    <property type="molecule type" value="Genomic_DNA"/>
</dbReference>
<feature type="transmembrane region" description="Helical" evidence="5">
    <location>
        <begin position="195"/>
        <end position="216"/>
    </location>
</feature>
<dbReference type="InterPro" id="IPR007016">
    <property type="entry name" value="O-antigen_ligase-rel_domated"/>
</dbReference>
<feature type="transmembrane region" description="Helical" evidence="5">
    <location>
        <begin position="109"/>
        <end position="128"/>
    </location>
</feature>
<feature type="transmembrane region" description="Helical" evidence="5">
    <location>
        <begin position="246"/>
        <end position="263"/>
    </location>
</feature>
<feature type="transmembrane region" description="Helical" evidence="5">
    <location>
        <begin position="85"/>
        <end position="103"/>
    </location>
</feature>
<feature type="transmembrane region" description="Helical" evidence="5">
    <location>
        <begin position="270"/>
        <end position="289"/>
    </location>
</feature>
<feature type="transmembrane region" description="Helical" evidence="5">
    <location>
        <begin position="356"/>
        <end position="380"/>
    </location>
</feature>
<comment type="caution">
    <text evidence="7">The sequence shown here is derived from an EMBL/GenBank/DDBJ whole genome shotgun (WGS) entry which is preliminary data.</text>
</comment>
<organism evidence="7 8">
    <name type="scientific">candidate division Kazan bacterium</name>
    <dbReference type="NCBI Taxonomy" id="2202143"/>
    <lineage>
        <taxon>Bacteria</taxon>
        <taxon>Bacteria division Kazan-3B-28</taxon>
    </lineage>
</organism>
<evidence type="ECO:0000259" key="6">
    <source>
        <dbReference type="Pfam" id="PF04932"/>
    </source>
</evidence>
<proteinExistence type="predicted"/>
<keyword evidence="2 5" id="KW-0812">Transmembrane</keyword>
<evidence type="ECO:0000313" key="7">
    <source>
        <dbReference type="EMBL" id="RLC36496.1"/>
    </source>
</evidence>
<comment type="subcellular location">
    <subcellularLocation>
        <location evidence="1">Membrane</location>
        <topology evidence="1">Multi-pass membrane protein</topology>
    </subcellularLocation>
</comment>
<feature type="transmembrane region" description="Helical" evidence="5">
    <location>
        <begin position="15"/>
        <end position="34"/>
    </location>
</feature>
<evidence type="ECO:0000256" key="1">
    <source>
        <dbReference type="ARBA" id="ARBA00004141"/>
    </source>
</evidence>
<feature type="transmembrane region" description="Helical" evidence="5">
    <location>
        <begin position="223"/>
        <end position="240"/>
    </location>
</feature>
<feature type="transmembrane region" description="Helical" evidence="5">
    <location>
        <begin position="54"/>
        <end position="73"/>
    </location>
</feature>
<dbReference type="PANTHER" id="PTHR37422:SF17">
    <property type="entry name" value="O-ANTIGEN LIGASE"/>
    <property type="match status" value="1"/>
</dbReference>
<protein>
    <recommendedName>
        <fullName evidence="6">O-antigen ligase-related domain-containing protein</fullName>
    </recommendedName>
</protein>
<accession>A0A420ZBR2</accession>
<feature type="domain" description="O-antigen ligase-related" evidence="6">
    <location>
        <begin position="231"/>
        <end position="373"/>
    </location>
</feature>
<dbReference type="PANTHER" id="PTHR37422">
    <property type="entry name" value="TEICHURONIC ACID BIOSYNTHESIS PROTEIN TUAE"/>
    <property type="match status" value="1"/>
</dbReference>
<feature type="transmembrane region" description="Helical" evidence="5">
    <location>
        <begin position="421"/>
        <end position="438"/>
    </location>
</feature>
<evidence type="ECO:0000256" key="3">
    <source>
        <dbReference type="ARBA" id="ARBA00022989"/>
    </source>
</evidence>
<evidence type="ECO:0000313" key="8">
    <source>
        <dbReference type="Proteomes" id="UP000281261"/>
    </source>
</evidence>
<dbReference type="AlphaFoldDB" id="A0A420ZBR2"/>
<dbReference type="GO" id="GO:0016020">
    <property type="term" value="C:membrane"/>
    <property type="evidence" value="ECO:0007669"/>
    <property type="project" value="UniProtKB-SubCell"/>
</dbReference>
<dbReference type="Proteomes" id="UP000281261">
    <property type="component" value="Unassembled WGS sequence"/>
</dbReference>
<evidence type="ECO:0000256" key="2">
    <source>
        <dbReference type="ARBA" id="ARBA00022692"/>
    </source>
</evidence>
<sequence>MASGESSEKLLKRPWLNIVEQWLLWLSLFLLPWQMRHIFVWGSLNGGYFEYGSLSLYTVDVVIILLLLFWFFRKSLRHIYVGPKFVMLPLMMFILWITASVFWAQDALVSVAAAAHYWLFFVWLVYLINEIKDWRKILWPFVAGVGFQAIVGIAQYLSNSSVGLAFLGESILDPGAGNGIPVIGEGSSQLRAHGMLPHANMLGGLMTASLPIFWYLYHKAEPYRRQLLLLLMMLTGVALALSYSRAAWATLILIAIAGIIVGFRTKNKILFQAIGITMLAFMLALGPQASFVLSRFNTQAAIEQISIDERIEGYKQWQQMINDNSVRGVGVGNYALSLKELDSARESWWYQPVHNIYLLITGELGVIGAAIWLWLITAVLCLGWRDWRDRQATMLIFLTPISIWLLGLVDHWPISLQQGRLLLFLALALTILTTRVSYKGHTSRKE</sequence>
<evidence type="ECO:0000256" key="5">
    <source>
        <dbReference type="SAM" id="Phobius"/>
    </source>
</evidence>
<name>A0A420ZBR2_UNCK3</name>
<dbReference type="Pfam" id="PF04932">
    <property type="entry name" value="Wzy_C"/>
    <property type="match status" value="1"/>
</dbReference>
<feature type="transmembrane region" description="Helical" evidence="5">
    <location>
        <begin position="137"/>
        <end position="157"/>
    </location>
</feature>
<dbReference type="InterPro" id="IPR051533">
    <property type="entry name" value="WaaL-like"/>
</dbReference>
<feature type="transmembrane region" description="Helical" evidence="5">
    <location>
        <begin position="392"/>
        <end position="409"/>
    </location>
</feature>
<reference evidence="7 8" key="1">
    <citation type="submission" date="2018-06" db="EMBL/GenBank/DDBJ databases">
        <title>Extensive metabolic versatility and redundancy in microbially diverse, dynamic hydrothermal sediments.</title>
        <authorList>
            <person name="Dombrowski N."/>
            <person name="Teske A."/>
            <person name="Baker B.J."/>
        </authorList>
    </citation>
    <scope>NUCLEOTIDE SEQUENCE [LARGE SCALE GENOMIC DNA]</scope>
    <source>
        <strain evidence="7">B79_G16</strain>
    </source>
</reference>
<evidence type="ECO:0000256" key="4">
    <source>
        <dbReference type="ARBA" id="ARBA00023136"/>
    </source>
</evidence>